<feature type="compositionally biased region" description="Polar residues" evidence="1">
    <location>
        <begin position="43"/>
        <end position="58"/>
    </location>
</feature>
<evidence type="ECO:0000256" key="1">
    <source>
        <dbReference type="SAM" id="MobiDB-lite"/>
    </source>
</evidence>
<accession>L7ESQ6</accession>
<protein>
    <submittedName>
        <fullName evidence="2">Uncharacterized protein</fullName>
    </submittedName>
</protein>
<dbReference type="AlphaFoldDB" id="L7ESQ6"/>
<keyword evidence="3" id="KW-1185">Reference proteome</keyword>
<name>L7ESQ6_STRT8</name>
<dbReference type="STRING" id="85558.T45_05179"/>
<organism evidence="2 3">
    <name type="scientific">Streptomyces turgidiscabies (strain Car8)</name>
    <dbReference type="NCBI Taxonomy" id="698760"/>
    <lineage>
        <taxon>Bacteria</taxon>
        <taxon>Bacillati</taxon>
        <taxon>Actinomycetota</taxon>
        <taxon>Actinomycetes</taxon>
        <taxon>Kitasatosporales</taxon>
        <taxon>Streptomycetaceae</taxon>
        <taxon>Streptomyces</taxon>
    </lineage>
</organism>
<comment type="caution">
    <text evidence="2">The sequence shown here is derived from an EMBL/GenBank/DDBJ whole genome shotgun (WGS) entry which is preliminary data.</text>
</comment>
<sequence>MTTLDVAHDSARFRAGVTDDDAPRERGWGRVDTVAPAVIATPVNENTAHEVQSASPDSSRGAGPAARRRWPNWSPFPASDRVSFSTGAVYDISGGRAAC</sequence>
<dbReference type="RefSeq" id="WP_006383069.1">
    <property type="nucleotide sequence ID" value="NZ_AEJB01000639.1"/>
</dbReference>
<feature type="region of interest" description="Disordered" evidence="1">
    <location>
        <begin position="43"/>
        <end position="77"/>
    </location>
</feature>
<reference evidence="2 3" key="1">
    <citation type="journal article" date="2011" name="Plasmid">
        <title>Streptomyces turgidiscabies Car8 contains a modular pathogenicity island that shares virulence genes with other actinobacterial plant pathogens.</title>
        <authorList>
            <person name="Huguet-Tapia J.C."/>
            <person name="Badger J.H."/>
            <person name="Loria R."/>
            <person name="Pettis G.S."/>
        </authorList>
    </citation>
    <scope>NUCLEOTIDE SEQUENCE [LARGE SCALE GENOMIC DNA]</scope>
    <source>
        <strain evidence="2 3">Car8</strain>
    </source>
</reference>
<dbReference type="GeneID" id="97406407"/>
<evidence type="ECO:0000313" key="2">
    <source>
        <dbReference type="EMBL" id="ELP62032.1"/>
    </source>
</evidence>
<gene>
    <name evidence="2" type="ORF">STRTUCAR8_00494</name>
</gene>
<dbReference type="PATRIC" id="fig|698760.3.peg.9001"/>
<dbReference type="Proteomes" id="UP000010931">
    <property type="component" value="Unassembled WGS sequence"/>
</dbReference>
<evidence type="ECO:0000313" key="3">
    <source>
        <dbReference type="Proteomes" id="UP000010931"/>
    </source>
</evidence>
<proteinExistence type="predicted"/>
<dbReference type="EMBL" id="AEJB01000639">
    <property type="protein sequence ID" value="ELP62032.1"/>
    <property type="molecule type" value="Genomic_DNA"/>
</dbReference>